<dbReference type="Proteomes" id="UP000694480">
    <property type="component" value="Unassembled WGS sequence"/>
</dbReference>
<keyword evidence="2" id="KW-1185">Reference proteome</keyword>
<sequence>MNKETKQLKNKKTRKFHTGITALVDRSIPGFGILSIHQMISEKAKFSTFKMR</sequence>
<proteinExistence type="predicted"/>
<name>A0A930YVT3_9FLAO</name>
<protein>
    <submittedName>
        <fullName evidence="1">Uncharacterized protein</fullName>
    </submittedName>
</protein>
<dbReference type="EMBL" id="JADKYY010000006">
    <property type="protein sequence ID" value="MBF5027317.1"/>
    <property type="molecule type" value="Genomic_DNA"/>
</dbReference>
<accession>A0A930YVT3</accession>
<dbReference type="RefSeq" id="WP_194739248.1">
    <property type="nucleotide sequence ID" value="NZ_JADKYY010000006.1"/>
</dbReference>
<evidence type="ECO:0000313" key="2">
    <source>
        <dbReference type="Proteomes" id="UP000694480"/>
    </source>
</evidence>
<comment type="caution">
    <text evidence="1">The sequence shown here is derived from an EMBL/GenBank/DDBJ whole genome shotgun (WGS) entry which is preliminary data.</text>
</comment>
<reference evidence="1" key="1">
    <citation type="submission" date="2020-11" db="EMBL/GenBank/DDBJ databases">
        <title>Genome seq and assembly of Planobacterium sp.</title>
        <authorList>
            <person name="Chhetri G."/>
        </authorList>
    </citation>
    <scope>NUCLEOTIDE SEQUENCE</scope>
    <source>
        <strain evidence="1">GCR5</strain>
    </source>
</reference>
<gene>
    <name evidence="1" type="ORF">IC612_05840</name>
</gene>
<dbReference type="AlphaFoldDB" id="A0A930YVT3"/>
<organism evidence="1 2">
    <name type="scientific">Planobacterium oryzisoli</name>
    <dbReference type="NCBI Taxonomy" id="2771435"/>
    <lineage>
        <taxon>Bacteria</taxon>
        <taxon>Pseudomonadati</taxon>
        <taxon>Bacteroidota</taxon>
        <taxon>Flavobacteriia</taxon>
        <taxon>Flavobacteriales</taxon>
        <taxon>Weeksellaceae</taxon>
        <taxon>Chryseobacterium group</taxon>
        <taxon>Chryseobacterium</taxon>
    </lineage>
</organism>
<evidence type="ECO:0000313" key="1">
    <source>
        <dbReference type="EMBL" id="MBF5027317.1"/>
    </source>
</evidence>